<dbReference type="EC" id="2.7.1.170" evidence="1"/>
<organism evidence="1 2">
    <name type="scientific">Taibaiella lutea</name>
    <dbReference type="NCBI Taxonomy" id="2608001"/>
    <lineage>
        <taxon>Bacteria</taxon>
        <taxon>Pseudomonadati</taxon>
        <taxon>Bacteroidota</taxon>
        <taxon>Chitinophagia</taxon>
        <taxon>Chitinophagales</taxon>
        <taxon>Chitinophagaceae</taxon>
        <taxon>Taibaiella</taxon>
    </lineage>
</organism>
<dbReference type="EMBL" id="VWSH01000004">
    <property type="protein sequence ID" value="KAA5532573.1"/>
    <property type="molecule type" value="Genomic_DNA"/>
</dbReference>
<keyword evidence="1" id="KW-0808">Transferase</keyword>
<evidence type="ECO:0000313" key="2">
    <source>
        <dbReference type="Proteomes" id="UP000323632"/>
    </source>
</evidence>
<dbReference type="Proteomes" id="UP000323632">
    <property type="component" value="Unassembled WGS sequence"/>
</dbReference>
<dbReference type="Gene3D" id="3.30.420.40">
    <property type="match status" value="2"/>
</dbReference>
<proteinExistence type="predicted"/>
<gene>
    <name evidence="1" type="ORF">F0919_17475</name>
</gene>
<accession>A0A5M6CC49</accession>
<dbReference type="Pfam" id="PF03702">
    <property type="entry name" value="AnmK"/>
    <property type="match status" value="1"/>
</dbReference>
<dbReference type="GO" id="GO:0016773">
    <property type="term" value="F:phosphotransferase activity, alcohol group as acceptor"/>
    <property type="evidence" value="ECO:0007669"/>
    <property type="project" value="InterPro"/>
</dbReference>
<keyword evidence="2" id="KW-1185">Reference proteome</keyword>
<dbReference type="InterPro" id="IPR005338">
    <property type="entry name" value="Anhydro_N_Ac-Mur_kinase"/>
</dbReference>
<dbReference type="PANTHER" id="PTHR30605">
    <property type="entry name" value="ANHYDRO-N-ACETYLMURAMIC ACID KINASE"/>
    <property type="match status" value="1"/>
</dbReference>
<protein>
    <submittedName>
        <fullName evidence="1">Anhydro-N-acetylmuramic acid kinase</fullName>
        <ecNumber evidence="1">2.7.1.170</ecNumber>
    </submittedName>
</protein>
<dbReference type="GO" id="GO:0009254">
    <property type="term" value="P:peptidoglycan turnover"/>
    <property type="evidence" value="ECO:0007669"/>
    <property type="project" value="InterPro"/>
</dbReference>
<dbReference type="GO" id="GO:0016301">
    <property type="term" value="F:kinase activity"/>
    <property type="evidence" value="ECO:0007669"/>
    <property type="project" value="UniProtKB-KW"/>
</dbReference>
<comment type="caution">
    <text evidence="1">The sequence shown here is derived from an EMBL/GenBank/DDBJ whole genome shotgun (WGS) entry which is preliminary data.</text>
</comment>
<dbReference type="InterPro" id="IPR043129">
    <property type="entry name" value="ATPase_NBD"/>
</dbReference>
<keyword evidence="1" id="KW-0418">Kinase</keyword>
<dbReference type="GO" id="GO:0006040">
    <property type="term" value="P:amino sugar metabolic process"/>
    <property type="evidence" value="ECO:0007669"/>
    <property type="project" value="InterPro"/>
</dbReference>
<sequence>MVYNVIGLMSGSSLDGLDIAFTQLTEISGKWSFEILNAECVPYPSMLADDLKRASKMSVPEFLRLHTSFGHYLGEQVVQFIDRNNLQHKVHFISSHGHTVWHEPNTKTTTQIGDGAAIAAWTLLPTVTDLRNMDIALGGQGAPIVPIADQMLFSDYDFCLNIGGIANVTINSTEEPLAFDICPANQLLNFFANKQSKEYDDKGLMAKAGVHNVDVWQQANDITFYKKQAPKSLHNDFVHEAVLPHFASITNDNDALHTATKHIATQIANAILPYQNPLQTQRMLVTGGGAFNEFLLEILQEELNKNGNIELVVPDEQTIKHKEALAMALIGALRWREEINVLHSVTGATRSSVGGAMWLPPVD</sequence>
<reference evidence="1 2" key="1">
    <citation type="submission" date="2019-09" db="EMBL/GenBank/DDBJ databases">
        <title>Genome sequence and assembly of Taibaiella sp.</title>
        <authorList>
            <person name="Chhetri G."/>
        </authorList>
    </citation>
    <scope>NUCLEOTIDE SEQUENCE [LARGE SCALE GENOMIC DNA]</scope>
    <source>
        <strain evidence="1 2">KVB11</strain>
    </source>
</reference>
<name>A0A5M6CC49_9BACT</name>
<dbReference type="GO" id="GO:0005524">
    <property type="term" value="F:ATP binding"/>
    <property type="evidence" value="ECO:0007669"/>
    <property type="project" value="InterPro"/>
</dbReference>
<dbReference type="PANTHER" id="PTHR30605:SF0">
    <property type="entry name" value="ANHYDRO-N-ACETYLMURAMIC ACID KINASE"/>
    <property type="match status" value="1"/>
</dbReference>
<dbReference type="SUPFAM" id="SSF53067">
    <property type="entry name" value="Actin-like ATPase domain"/>
    <property type="match status" value="1"/>
</dbReference>
<dbReference type="NCBIfam" id="NF007144">
    <property type="entry name" value="PRK09585.2-3"/>
    <property type="match status" value="1"/>
</dbReference>
<dbReference type="AlphaFoldDB" id="A0A5M6CC49"/>
<dbReference type="RefSeq" id="WP_150034076.1">
    <property type="nucleotide sequence ID" value="NZ_VWSH01000004.1"/>
</dbReference>
<evidence type="ECO:0000313" key="1">
    <source>
        <dbReference type="EMBL" id="KAA5532573.1"/>
    </source>
</evidence>